<dbReference type="GO" id="GO:0003676">
    <property type="term" value="F:nucleic acid binding"/>
    <property type="evidence" value="ECO:0007669"/>
    <property type="project" value="InterPro"/>
</dbReference>
<dbReference type="PANTHER" id="PTHR33841:SF1">
    <property type="entry name" value="DNA METHYLTRANSFERASE A"/>
    <property type="match status" value="1"/>
</dbReference>
<dbReference type="Gene3D" id="3.40.50.150">
    <property type="entry name" value="Vaccinia Virus protein VP39"/>
    <property type="match status" value="1"/>
</dbReference>
<dbReference type="EC" id="2.1.1.72" evidence="1"/>
<comment type="catalytic activity">
    <reaction evidence="5">
        <text>a 2'-deoxyadenosine in DNA + S-adenosyl-L-methionine = an N(6)-methyl-2'-deoxyadenosine in DNA + S-adenosyl-L-homocysteine + H(+)</text>
        <dbReference type="Rhea" id="RHEA:15197"/>
        <dbReference type="Rhea" id="RHEA-COMP:12418"/>
        <dbReference type="Rhea" id="RHEA-COMP:12419"/>
        <dbReference type="ChEBI" id="CHEBI:15378"/>
        <dbReference type="ChEBI" id="CHEBI:57856"/>
        <dbReference type="ChEBI" id="CHEBI:59789"/>
        <dbReference type="ChEBI" id="CHEBI:90615"/>
        <dbReference type="ChEBI" id="CHEBI:90616"/>
        <dbReference type="EC" id="2.1.1.72"/>
    </reaction>
</comment>
<keyword evidence="2" id="KW-0489">Methyltransferase</keyword>
<keyword evidence="3" id="KW-0808">Transferase</keyword>
<accession>X1GJR0</accession>
<evidence type="ECO:0000256" key="1">
    <source>
        <dbReference type="ARBA" id="ARBA00011900"/>
    </source>
</evidence>
<dbReference type="Pfam" id="PF07669">
    <property type="entry name" value="Eco57I"/>
    <property type="match status" value="1"/>
</dbReference>
<protein>
    <recommendedName>
        <fullName evidence="1">site-specific DNA-methyltransferase (adenine-specific)</fullName>
        <ecNumber evidence="1">2.1.1.72</ecNumber>
    </recommendedName>
</protein>
<name>X1GJR0_9ZZZZ</name>
<dbReference type="InterPro" id="IPR029063">
    <property type="entry name" value="SAM-dependent_MTases_sf"/>
</dbReference>
<gene>
    <name evidence="7" type="ORF">S03H2_21029</name>
</gene>
<comment type="caution">
    <text evidence="7">The sequence shown here is derived from an EMBL/GenBank/DDBJ whole genome shotgun (WGS) entry which is preliminary data.</text>
</comment>
<dbReference type="PANTHER" id="PTHR33841">
    <property type="entry name" value="DNA METHYLTRANSFERASE YEEA-RELATED"/>
    <property type="match status" value="1"/>
</dbReference>
<proteinExistence type="predicted"/>
<dbReference type="InterPro" id="IPR050953">
    <property type="entry name" value="N4_N6_ade-DNA_methylase"/>
</dbReference>
<evidence type="ECO:0000256" key="4">
    <source>
        <dbReference type="ARBA" id="ARBA00022691"/>
    </source>
</evidence>
<dbReference type="GO" id="GO:0032259">
    <property type="term" value="P:methylation"/>
    <property type="evidence" value="ECO:0007669"/>
    <property type="project" value="UniProtKB-KW"/>
</dbReference>
<dbReference type="EMBL" id="BARU01011152">
    <property type="protein sequence ID" value="GAH41859.1"/>
    <property type="molecule type" value="Genomic_DNA"/>
</dbReference>
<evidence type="ECO:0000313" key="7">
    <source>
        <dbReference type="EMBL" id="GAH41859.1"/>
    </source>
</evidence>
<dbReference type="PRINTS" id="PR00507">
    <property type="entry name" value="N12N6MTFRASE"/>
</dbReference>
<dbReference type="AlphaFoldDB" id="X1GJR0"/>
<dbReference type="GO" id="GO:0006304">
    <property type="term" value="P:DNA modification"/>
    <property type="evidence" value="ECO:0007669"/>
    <property type="project" value="InterPro"/>
</dbReference>
<dbReference type="PROSITE" id="PS00092">
    <property type="entry name" value="N6_MTASE"/>
    <property type="match status" value="1"/>
</dbReference>
<evidence type="ECO:0000256" key="3">
    <source>
        <dbReference type="ARBA" id="ARBA00022679"/>
    </source>
</evidence>
<keyword evidence="4" id="KW-0949">S-adenosyl-L-methionine</keyword>
<dbReference type="SUPFAM" id="SSF53335">
    <property type="entry name" value="S-adenosyl-L-methionine-dependent methyltransferases"/>
    <property type="match status" value="1"/>
</dbReference>
<sequence length="132" mass="15540">MQDSTEFNRWIKTHKPFHWFLEFNNIMNNGGFDVVIGNPPYVEYARVKDEYTIKNFYTEKCGNLYAFVIEKSLNLINKNGRFGMIVPISLPSTNRMHNLRKLLETKSSHLWCSNFSDRPGTLFTGVHQKYLQ</sequence>
<evidence type="ECO:0000259" key="6">
    <source>
        <dbReference type="Pfam" id="PF07669"/>
    </source>
</evidence>
<dbReference type="InterPro" id="IPR011639">
    <property type="entry name" value="MethylTrfase_TaqI-like_dom"/>
</dbReference>
<organism evidence="7">
    <name type="scientific">marine sediment metagenome</name>
    <dbReference type="NCBI Taxonomy" id="412755"/>
    <lineage>
        <taxon>unclassified sequences</taxon>
        <taxon>metagenomes</taxon>
        <taxon>ecological metagenomes</taxon>
    </lineage>
</organism>
<evidence type="ECO:0000256" key="5">
    <source>
        <dbReference type="ARBA" id="ARBA00047942"/>
    </source>
</evidence>
<reference evidence="7" key="1">
    <citation type="journal article" date="2014" name="Front. Microbiol.">
        <title>High frequency of phylogenetically diverse reductive dehalogenase-homologous genes in deep subseafloor sedimentary metagenomes.</title>
        <authorList>
            <person name="Kawai M."/>
            <person name="Futagami T."/>
            <person name="Toyoda A."/>
            <person name="Takaki Y."/>
            <person name="Nishi S."/>
            <person name="Hori S."/>
            <person name="Arai W."/>
            <person name="Tsubouchi T."/>
            <person name="Morono Y."/>
            <person name="Uchiyama I."/>
            <person name="Ito T."/>
            <person name="Fujiyama A."/>
            <person name="Inagaki F."/>
            <person name="Takami H."/>
        </authorList>
    </citation>
    <scope>NUCLEOTIDE SEQUENCE</scope>
    <source>
        <strain evidence="7">Expedition CK06-06</strain>
    </source>
</reference>
<dbReference type="GO" id="GO:0009007">
    <property type="term" value="F:site-specific DNA-methyltransferase (adenine-specific) activity"/>
    <property type="evidence" value="ECO:0007669"/>
    <property type="project" value="UniProtKB-EC"/>
</dbReference>
<dbReference type="InterPro" id="IPR002052">
    <property type="entry name" value="DNA_methylase_N6_adenine_CS"/>
</dbReference>
<evidence type="ECO:0000256" key="2">
    <source>
        <dbReference type="ARBA" id="ARBA00022603"/>
    </source>
</evidence>
<feature type="domain" description="Type II methyltransferase M.TaqI-like" evidence="6">
    <location>
        <begin position="10"/>
        <end position="105"/>
    </location>
</feature>